<keyword evidence="5" id="KW-1185">Reference proteome</keyword>
<organism evidence="4 5">
    <name type="scientific">Angomonas deanei</name>
    <dbReference type="NCBI Taxonomy" id="59799"/>
    <lineage>
        <taxon>Eukaryota</taxon>
        <taxon>Discoba</taxon>
        <taxon>Euglenozoa</taxon>
        <taxon>Kinetoplastea</taxon>
        <taxon>Metakinetoplastina</taxon>
        <taxon>Trypanosomatida</taxon>
        <taxon>Trypanosomatidae</taxon>
        <taxon>Strigomonadinae</taxon>
        <taxon>Angomonas</taxon>
    </lineage>
</organism>
<name>A0A7G2CGL6_9TRYP</name>
<feature type="domain" description="tRNA-guanine(15) transglycosylase-like" evidence="3">
    <location>
        <begin position="18"/>
        <end position="84"/>
    </location>
</feature>
<feature type="region of interest" description="Disordered" evidence="2">
    <location>
        <begin position="1"/>
        <end position="20"/>
    </location>
</feature>
<dbReference type="GO" id="GO:0006400">
    <property type="term" value="P:tRNA modification"/>
    <property type="evidence" value="ECO:0007669"/>
    <property type="project" value="InterPro"/>
</dbReference>
<evidence type="ECO:0000256" key="1">
    <source>
        <dbReference type="ARBA" id="ARBA00022833"/>
    </source>
</evidence>
<protein>
    <submittedName>
        <fullName evidence="4">Queuine tRNA-ribosyltransferase, putative</fullName>
    </submittedName>
</protein>
<keyword evidence="4" id="KW-0808">Transferase</keyword>
<dbReference type="Proteomes" id="UP000515908">
    <property type="component" value="Chromosome 10"/>
</dbReference>
<dbReference type="AlphaFoldDB" id="A0A7G2CGL6"/>
<dbReference type="PANTHER" id="PTHR43530:SF1">
    <property type="entry name" value="QUEUINE TRNA-RIBOSYLTRANSFERASE CATALYTIC SUBUNIT 1"/>
    <property type="match status" value="1"/>
</dbReference>
<gene>
    <name evidence="4" type="ORF">ADEAN_000560700</name>
</gene>
<dbReference type="OrthoDB" id="10249838at2759"/>
<dbReference type="GO" id="GO:0005829">
    <property type="term" value="C:cytosol"/>
    <property type="evidence" value="ECO:0007669"/>
    <property type="project" value="TreeGrafter"/>
</dbReference>
<dbReference type="InterPro" id="IPR002616">
    <property type="entry name" value="tRNA_ribo_trans-like"/>
</dbReference>
<proteinExistence type="predicted"/>
<feature type="region of interest" description="Disordered" evidence="2">
    <location>
        <begin position="144"/>
        <end position="165"/>
    </location>
</feature>
<dbReference type="InterPro" id="IPR036511">
    <property type="entry name" value="TGT-like_sf"/>
</dbReference>
<dbReference type="VEuPathDB" id="TriTrypDB:ADEAN_000560700"/>
<accession>A0A7G2CGL6</accession>
<dbReference type="SUPFAM" id="SSF51713">
    <property type="entry name" value="tRNA-guanine transglycosylase"/>
    <property type="match status" value="1"/>
</dbReference>
<evidence type="ECO:0000256" key="2">
    <source>
        <dbReference type="SAM" id="MobiDB-lite"/>
    </source>
</evidence>
<evidence type="ECO:0000259" key="3">
    <source>
        <dbReference type="Pfam" id="PF01702"/>
    </source>
</evidence>
<reference evidence="4 5" key="1">
    <citation type="submission" date="2020-08" db="EMBL/GenBank/DDBJ databases">
        <authorList>
            <person name="Newling K."/>
            <person name="Davey J."/>
            <person name="Forrester S."/>
        </authorList>
    </citation>
    <scope>NUCLEOTIDE SEQUENCE [LARGE SCALE GENOMIC DNA]</scope>
    <source>
        <strain evidence="5">Crithidia deanei Carvalho (ATCC PRA-265)</strain>
    </source>
</reference>
<dbReference type="PANTHER" id="PTHR43530">
    <property type="entry name" value="QUEUINE TRNA-RIBOSYLTRANSFERASE CATALYTIC SUBUNIT 1"/>
    <property type="match status" value="1"/>
</dbReference>
<dbReference type="Pfam" id="PF01702">
    <property type="entry name" value="TGT"/>
    <property type="match status" value="2"/>
</dbReference>
<evidence type="ECO:0000313" key="4">
    <source>
        <dbReference type="EMBL" id="CAD2218121.1"/>
    </source>
</evidence>
<dbReference type="EMBL" id="LR877154">
    <property type="protein sequence ID" value="CAD2218121.1"/>
    <property type="molecule type" value="Genomic_DNA"/>
</dbReference>
<dbReference type="GO" id="GO:0008479">
    <property type="term" value="F:tRNA-guanosine(34) queuine transglycosylase activity"/>
    <property type="evidence" value="ECO:0007669"/>
    <property type="project" value="TreeGrafter"/>
</dbReference>
<keyword evidence="1" id="KW-0862">Zinc</keyword>
<evidence type="ECO:0000313" key="5">
    <source>
        <dbReference type="Proteomes" id="UP000515908"/>
    </source>
</evidence>
<dbReference type="NCBIfam" id="TIGR00449">
    <property type="entry name" value="tgt_general"/>
    <property type="match status" value="2"/>
</dbReference>
<feature type="domain" description="tRNA-guanine(15) transglycosylase-like" evidence="3">
    <location>
        <begin position="101"/>
        <end position="297"/>
    </location>
</feature>
<dbReference type="Gene3D" id="3.20.20.105">
    <property type="entry name" value="Queuine tRNA-ribosyltransferase-like"/>
    <property type="match status" value="1"/>
</dbReference>
<sequence length="334" mass="36956">MFTFSENRGPETGRPVAARSGLFRLPHGPLRTPIFMPVATQGALKGVTVQQLEEMDVEIILGNTYHLGLRPGETILRRLTELKNEAEKMALGKKRPRDDNDGVVDNMDGIHFLEGWKKNVLTDSGGFQMVSLLKLAKITEEGVRFQSTHGGGTTTAEEGEEGEDSKYSLLLRPEDSIRIQNAIGGDIMMQLDDVVHVLTTGPRVEEAMWRSIRWLDRCIAANQNGEKQCLFGIIQGGLIEELRLKCLEEMVKRTACKGFAIGGLSGGEAKDTFWRVVRTCTKGLPMTSQGIAWGLGTRRIYWCVSPWGWTCLIASMRAAPRGLGRCSPRTGMFS</sequence>